<proteinExistence type="predicted"/>
<dbReference type="Pfam" id="PF00929">
    <property type="entry name" value="RNase_T"/>
    <property type="match status" value="1"/>
</dbReference>
<gene>
    <name evidence="5" type="primary">polC_40</name>
    <name evidence="5" type="ORF">SDC9_87996</name>
</gene>
<organism evidence="5">
    <name type="scientific">bioreactor metagenome</name>
    <dbReference type="NCBI Taxonomy" id="1076179"/>
    <lineage>
        <taxon>unclassified sequences</taxon>
        <taxon>metagenomes</taxon>
        <taxon>ecological metagenomes</taxon>
    </lineage>
</organism>
<keyword evidence="3" id="KW-0269">Exonuclease</keyword>
<dbReference type="InterPro" id="IPR036397">
    <property type="entry name" value="RNaseH_sf"/>
</dbReference>
<dbReference type="GO" id="GO:0003887">
    <property type="term" value="F:DNA-directed DNA polymerase activity"/>
    <property type="evidence" value="ECO:0007669"/>
    <property type="project" value="UniProtKB-EC"/>
</dbReference>
<evidence type="ECO:0000313" key="5">
    <source>
        <dbReference type="EMBL" id="MPM41341.1"/>
    </source>
</evidence>
<dbReference type="Gene3D" id="3.30.420.10">
    <property type="entry name" value="Ribonuclease H-like superfamily/Ribonuclease H"/>
    <property type="match status" value="1"/>
</dbReference>
<dbReference type="EMBL" id="VSSQ01009338">
    <property type="protein sequence ID" value="MPM41341.1"/>
    <property type="molecule type" value="Genomic_DNA"/>
</dbReference>
<dbReference type="InterPro" id="IPR013520">
    <property type="entry name" value="Ribonucl_H"/>
</dbReference>
<dbReference type="EC" id="2.7.7.7" evidence="5"/>
<protein>
    <submittedName>
        <fullName evidence="5">DNA polymerase III PolC-type</fullName>
        <ecNumber evidence="5">2.7.7.7</ecNumber>
    </submittedName>
</protein>
<dbReference type="InterPro" id="IPR047201">
    <property type="entry name" value="ERI-1_3'hExo-like"/>
</dbReference>
<evidence type="ECO:0000256" key="1">
    <source>
        <dbReference type="ARBA" id="ARBA00022722"/>
    </source>
</evidence>
<dbReference type="AlphaFoldDB" id="A0A644ZNE2"/>
<reference evidence="5" key="1">
    <citation type="submission" date="2019-08" db="EMBL/GenBank/DDBJ databases">
        <authorList>
            <person name="Kucharzyk K."/>
            <person name="Murdoch R.W."/>
            <person name="Higgins S."/>
            <person name="Loffler F."/>
        </authorList>
    </citation>
    <scope>NUCLEOTIDE SEQUENCE</scope>
</reference>
<name>A0A644ZNE2_9ZZZZ</name>
<dbReference type="CDD" id="cd06133">
    <property type="entry name" value="ERI-1_3'hExo_like"/>
    <property type="match status" value="1"/>
</dbReference>
<dbReference type="SUPFAM" id="SSF53098">
    <property type="entry name" value="Ribonuclease H-like"/>
    <property type="match status" value="1"/>
</dbReference>
<keyword evidence="5" id="KW-0548">Nucleotidyltransferase</keyword>
<dbReference type="PANTHER" id="PTHR23044">
    <property type="entry name" value="3'-5' EXONUCLEASE ERI1-RELATED"/>
    <property type="match status" value="1"/>
</dbReference>
<dbReference type="GO" id="GO:0000175">
    <property type="term" value="F:3'-5'-RNA exonuclease activity"/>
    <property type="evidence" value="ECO:0007669"/>
    <property type="project" value="InterPro"/>
</dbReference>
<accession>A0A644ZNE2</accession>
<keyword evidence="5" id="KW-0808">Transferase</keyword>
<dbReference type="InterPro" id="IPR051274">
    <property type="entry name" value="3-5_Exoribonuclease"/>
</dbReference>
<evidence type="ECO:0000256" key="3">
    <source>
        <dbReference type="ARBA" id="ARBA00022839"/>
    </source>
</evidence>
<evidence type="ECO:0000259" key="4">
    <source>
        <dbReference type="SMART" id="SM00479"/>
    </source>
</evidence>
<dbReference type="GO" id="GO:0003676">
    <property type="term" value="F:nucleic acid binding"/>
    <property type="evidence" value="ECO:0007669"/>
    <property type="project" value="InterPro"/>
</dbReference>
<dbReference type="SMART" id="SM00479">
    <property type="entry name" value="EXOIII"/>
    <property type="match status" value="1"/>
</dbReference>
<keyword evidence="1" id="KW-0540">Nuclease</keyword>
<sequence>MNYIVFDLEFNQSFDFKTGSHVKSNPECPFEIIQIGAVKMNQDFQNIGEFNFYIRPVIYRRLHPYVEKITGITQEIMENGIPFEQAYNDFLTFVSKDDILCSWGNDDIKSLFRNVRYHKLSSSKIPDRYMNIQSFATSYLNYEPGKAIGLKNAVDMLGVNIESDFHNALNDATYTAEVFKIVCPEILVTEKFKPSDIKRVKELCSKKRINTKSLFKYFSQSLDRELSPEERAIIKTAYKFGRNNTYDL</sequence>
<keyword evidence="2" id="KW-0378">Hydrolase</keyword>
<feature type="domain" description="Exonuclease" evidence="4">
    <location>
        <begin position="2"/>
        <end position="188"/>
    </location>
</feature>
<dbReference type="PANTHER" id="PTHR23044:SF61">
    <property type="entry name" value="3'-5' EXORIBONUCLEASE 1-RELATED"/>
    <property type="match status" value="1"/>
</dbReference>
<evidence type="ECO:0000256" key="2">
    <source>
        <dbReference type="ARBA" id="ARBA00022801"/>
    </source>
</evidence>
<comment type="caution">
    <text evidence="5">The sequence shown here is derived from an EMBL/GenBank/DDBJ whole genome shotgun (WGS) entry which is preliminary data.</text>
</comment>
<dbReference type="InterPro" id="IPR012337">
    <property type="entry name" value="RNaseH-like_sf"/>
</dbReference>